<proteinExistence type="predicted"/>
<keyword evidence="2" id="KW-0288">FMN</keyword>
<dbReference type="SUPFAM" id="SSF52218">
    <property type="entry name" value="Flavoproteins"/>
    <property type="match status" value="1"/>
</dbReference>
<dbReference type="Gene3D" id="3.40.50.360">
    <property type="match status" value="1"/>
</dbReference>
<dbReference type="InterPro" id="IPR005025">
    <property type="entry name" value="FMN_Rdtase-like_dom"/>
</dbReference>
<dbReference type="Pfam" id="PF03358">
    <property type="entry name" value="FMN_red"/>
    <property type="match status" value="1"/>
</dbReference>
<gene>
    <name evidence="4" type="ORF">S01H4_12914</name>
</gene>
<dbReference type="AlphaFoldDB" id="X0ZFZ7"/>
<feature type="domain" description="NADPH-dependent FMN reductase-like" evidence="3">
    <location>
        <begin position="1"/>
        <end position="52"/>
    </location>
</feature>
<dbReference type="InterPro" id="IPR051796">
    <property type="entry name" value="ISF_SsuE-like"/>
</dbReference>
<evidence type="ECO:0000256" key="1">
    <source>
        <dbReference type="ARBA" id="ARBA00022630"/>
    </source>
</evidence>
<organism evidence="4">
    <name type="scientific">marine sediment metagenome</name>
    <dbReference type="NCBI Taxonomy" id="412755"/>
    <lineage>
        <taxon>unclassified sequences</taxon>
        <taxon>metagenomes</taxon>
        <taxon>ecological metagenomes</taxon>
    </lineage>
</organism>
<evidence type="ECO:0000259" key="3">
    <source>
        <dbReference type="Pfam" id="PF03358"/>
    </source>
</evidence>
<dbReference type="InterPro" id="IPR029039">
    <property type="entry name" value="Flavoprotein-like_sf"/>
</dbReference>
<evidence type="ECO:0000256" key="2">
    <source>
        <dbReference type="ARBA" id="ARBA00022643"/>
    </source>
</evidence>
<evidence type="ECO:0000313" key="4">
    <source>
        <dbReference type="EMBL" id="GAG68565.1"/>
    </source>
</evidence>
<dbReference type="GO" id="GO:0016491">
    <property type="term" value="F:oxidoreductase activity"/>
    <property type="evidence" value="ECO:0007669"/>
    <property type="project" value="InterPro"/>
</dbReference>
<reference evidence="4" key="1">
    <citation type="journal article" date="2014" name="Front. Microbiol.">
        <title>High frequency of phylogenetically diverse reductive dehalogenase-homologous genes in deep subseafloor sedimentary metagenomes.</title>
        <authorList>
            <person name="Kawai M."/>
            <person name="Futagami T."/>
            <person name="Toyoda A."/>
            <person name="Takaki Y."/>
            <person name="Nishi S."/>
            <person name="Hori S."/>
            <person name="Arai W."/>
            <person name="Tsubouchi T."/>
            <person name="Morono Y."/>
            <person name="Uchiyama I."/>
            <person name="Ito T."/>
            <person name="Fujiyama A."/>
            <person name="Inagaki F."/>
            <person name="Takami H."/>
        </authorList>
    </citation>
    <scope>NUCLEOTIDE SEQUENCE</scope>
    <source>
        <strain evidence="4">Expedition CK06-06</strain>
    </source>
</reference>
<accession>X0ZFZ7</accession>
<name>X0ZFZ7_9ZZZZ</name>
<dbReference type="PANTHER" id="PTHR43278:SF4">
    <property type="entry name" value="NAD(P)H-DEPENDENT FMN-CONTAINING OXIDOREDUCTASE YWQN-RELATED"/>
    <property type="match status" value="1"/>
</dbReference>
<dbReference type="PANTHER" id="PTHR43278">
    <property type="entry name" value="NAD(P)H-DEPENDENT FMN-CONTAINING OXIDOREDUCTASE YWQN-RELATED"/>
    <property type="match status" value="1"/>
</dbReference>
<keyword evidence="1" id="KW-0285">Flavoprotein</keyword>
<dbReference type="EMBL" id="BART01005640">
    <property type="protein sequence ID" value="GAG68565.1"/>
    <property type="molecule type" value="Genomic_DNA"/>
</dbReference>
<protein>
    <recommendedName>
        <fullName evidence="3">NADPH-dependent FMN reductase-like domain-containing protein</fullName>
    </recommendedName>
</protein>
<sequence>MKAMVLHGSPRKNQNSDTLARYFIDGLKENEDLEYKDFYLNELNIKPCQGCDASYPRF</sequence>
<comment type="caution">
    <text evidence="4">The sequence shown here is derived from an EMBL/GenBank/DDBJ whole genome shotgun (WGS) entry which is preliminary data.</text>
</comment>